<evidence type="ECO:0000313" key="2">
    <source>
        <dbReference type="EMBL" id="SCW60047.1"/>
    </source>
</evidence>
<gene>
    <name evidence="2" type="ORF">SAMN02927928_2109</name>
</gene>
<dbReference type="PANTHER" id="PTHR38590:SF1">
    <property type="entry name" value="BLL0828 PROTEIN"/>
    <property type="match status" value="1"/>
</dbReference>
<dbReference type="SUPFAM" id="SSF52980">
    <property type="entry name" value="Restriction endonuclease-like"/>
    <property type="match status" value="1"/>
</dbReference>
<sequence length="122" mass="13989">MNDDSRDFRRHLRQTMSLPAVMIWSRLKGRHADTPRFRREHPIGPYFADFYCAKAALVIEIDGASHGQGNRPARDEVRDAWMQARGLEIVRILAADVLHDPDDIVEGMLNLAKARIRERRGG</sequence>
<keyword evidence="2" id="KW-0378">Hydrolase</keyword>
<dbReference type="AlphaFoldDB" id="A0A1G4RTJ7"/>
<protein>
    <submittedName>
        <fullName evidence="2">Very-short-patch-repair endonuclease</fullName>
    </submittedName>
</protein>
<dbReference type="STRING" id="260084.SAMN02927928_2109"/>
<proteinExistence type="predicted"/>
<keyword evidence="3" id="KW-1185">Reference proteome</keyword>
<reference evidence="3" key="1">
    <citation type="submission" date="2016-10" db="EMBL/GenBank/DDBJ databases">
        <authorList>
            <person name="Varghese N."/>
            <person name="Submissions S."/>
        </authorList>
    </citation>
    <scope>NUCLEOTIDE SEQUENCE [LARGE SCALE GENOMIC DNA]</scope>
    <source>
        <strain evidence="3">CGMCC 1.3431</strain>
    </source>
</reference>
<dbReference type="CDD" id="cd01038">
    <property type="entry name" value="Endonuclease_DUF559"/>
    <property type="match status" value="1"/>
</dbReference>
<accession>A0A1G4RTJ7</accession>
<dbReference type="PANTHER" id="PTHR38590">
    <property type="entry name" value="BLL0828 PROTEIN"/>
    <property type="match status" value="1"/>
</dbReference>
<evidence type="ECO:0000259" key="1">
    <source>
        <dbReference type="Pfam" id="PF04480"/>
    </source>
</evidence>
<keyword evidence="2" id="KW-0540">Nuclease</keyword>
<evidence type="ECO:0000313" key="3">
    <source>
        <dbReference type="Proteomes" id="UP000199150"/>
    </source>
</evidence>
<feature type="domain" description="DUF559" evidence="1">
    <location>
        <begin position="6"/>
        <end position="110"/>
    </location>
</feature>
<keyword evidence="2" id="KW-0255">Endonuclease</keyword>
<dbReference type="Pfam" id="PF04480">
    <property type="entry name" value="DUF559"/>
    <property type="match status" value="1"/>
</dbReference>
<dbReference type="OrthoDB" id="9798754at2"/>
<dbReference type="RefSeq" id="WP_090647481.1">
    <property type="nucleotide sequence ID" value="NZ_CBCRYE010000001.1"/>
</dbReference>
<dbReference type="InterPro" id="IPR047216">
    <property type="entry name" value="Endonuclease_DUF559_bact"/>
</dbReference>
<dbReference type="Proteomes" id="UP000199150">
    <property type="component" value="Unassembled WGS sequence"/>
</dbReference>
<dbReference type="Gene3D" id="3.40.960.10">
    <property type="entry name" value="VSR Endonuclease"/>
    <property type="match status" value="1"/>
</dbReference>
<organism evidence="2 3">
    <name type="scientific">Asticcacaulis taihuensis</name>
    <dbReference type="NCBI Taxonomy" id="260084"/>
    <lineage>
        <taxon>Bacteria</taxon>
        <taxon>Pseudomonadati</taxon>
        <taxon>Pseudomonadota</taxon>
        <taxon>Alphaproteobacteria</taxon>
        <taxon>Caulobacterales</taxon>
        <taxon>Caulobacteraceae</taxon>
        <taxon>Asticcacaulis</taxon>
    </lineage>
</organism>
<dbReference type="GO" id="GO:0004519">
    <property type="term" value="F:endonuclease activity"/>
    <property type="evidence" value="ECO:0007669"/>
    <property type="project" value="UniProtKB-KW"/>
</dbReference>
<dbReference type="InterPro" id="IPR011335">
    <property type="entry name" value="Restrct_endonuc-II-like"/>
</dbReference>
<name>A0A1G4RTJ7_9CAUL</name>
<dbReference type="EMBL" id="FMTS01000003">
    <property type="protein sequence ID" value="SCW60047.1"/>
    <property type="molecule type" value="Genomic_DNA"/>
</dbReference>
<dbReference type="InterPro" id="IPR007569">
    <property type="entry name" value="DUF559"/>
</dbReference>